<dbReference type="OrthoDB" id="9802097at2"/>
<dbReference type="Pfam" id="PF13500">
    <property type="entry name" value="AAA_26"/>
    <property type="match status" value="1"/>
</dbReference>
<dbReference type="GO" id="GO:0009102">
    <property type="term" value="P:biotin biosynthetic process"/>
    <property type="evidence" value="ECO:0007669"/>
    <property type="project" value="UniProtKB-UniRule"/>
</dbReference>
<comment type="function">
    <text evidence="8">Catalyzes a mechanistically unusual reaction, the ATP-dependent insertion of CO2 between the N7 and N8 nitrogen atoms of 7,8-diaminopelargonic acid (DAPA, also called 7,8-diammoniononanoate) to form a ureido ring.</text>
</comment>
<proteinExistence type="inferred from homology"/>
<dbReference type="GO" id="GO:0000287">
    <property type="term" value="F:magnesium ion binding"/>
    <property type="evidence" value="ECO:0007669"/>
    <property type="project" value="UniProtKB-UniRule"/>
</dbReference>
<keyword evidence="3 8" id="KW-0479">Metal-binding</keyword>
<dbReference type="GO" id="GO:0005524">
    <property type="term" value="F:ATP binding"/>
    <property type="evidence" value="ECO:0007669"/>
    <property type="project" value="UniProtKB-UniRule"/>
</dbReference>
<comment type="caution">
    <text evidence="8">Lacks conserved residue(s) required for the propagation of feature annotation.</text>
</comment>
<dbReference type="GO" id="GO:0004141">
    <property type="term" value="F:dethiobiotin synthase activity"/>
    <property type="evidence" value="ECO:0007669"/>
    <property type="project" value="UniProtKB-UniRule"/>
</dbReference>
<dbReference type="HAMAP" id="MF_00336">
    <property type="entry name" value="BioD"/>
    <property type="match status" value="1"/>
</dbReference>
<dbReference type="PANTHER" id="PTHR43210">
    <property type="entry name" value="DETHIOBIOTIN SYNTHETASE"/>
    <property type="match status" value="1"/>
</dbReference>
<evidence type="ECO:0000256" key="3">
    <source>
        <dbReference type="ARBA" id="ARBA00022723"/>
    </source>
</evidence>
<comment type="pathway">
    <text evidence="8">Cofactor biosynthesis; biotin biosynthesis; biotin from 7,8-diaminononanoate: step 1/2.</text>
</comment>
<comment type="subunit">
    <text evidence="8">Homodimer.</text>
</comment>
<comment type="cofactor">
    <cofactor evidence="8">
        <name>Mg(2+)</name>
        <dbReference type="ChEBI" id="CHEBI:18420"/>
    </cofactor>
</comment>
<organism evidence="9 10">
    <name type="scientific">Candidatus Palibaumannia cicadellinicola</name>
    <dbReference type="NCBI Taxonomy" id="186490"/>
    <lineage>
        <taxon>Bacteria</taxon>
        <taxon>Pseudomonadati</taxon>
        <taxon>Pseudomonadota</taxon>
        <taxon>Gammaproteobacteria</taxon>
        <taxon>Candidatus Palibaumannia</taxon>
    </lineage>
</organism>
<feature type="binding site" evidence="8">
    <location>
        <position position="55"/>
    </location>
    <ligand>
        <name>ATP</name>
        <dbReference type="ChEBI" id="CHEBI:30616"/>
    </ligand>
</feature>
<dbReference type="EMBL" id="CP008985">
    <property type="protein sequence ID" value="AIN47159.1"/>
    <property type="molecule type" value="Genomic_DNA"/>
</dbReference>
<dbReference type="NCBIfam" id="TIGR00347">
    <property type="entry name" value="bioD"/>
    <property type="match status" value="1"/>
</dbReference>
<sequence>MTKRYFITGTDTDIGKTIAACALLQAAARAGHRAAGYKPVAAGCHLTLDGPRNSDALALLANSNITLCYSQVNPLAFIEPTSPHIACHEEGRNIDFSELSNGLRVIEMQSNWIVVEGAGGWFTPLGDELLYSDWVSAERLPVILVIGIKLGCINHALLTALAVRQLGLQLVGWIANYPQPTTHRPQDYLVALRNRLDMPLIGEIPWLSDIDRVSLANYIDLAKIIR</sequence>
<evidence type="ECO:0000256" key="4">
    <source>
        <dbReference type="ARBA" id="ARBA00022741"/>
    </source>
</evidence>
<dbReference type="UniPathway" id="UPA00078">
    <property type="reaction ID" value="UER00161"/>
</dbReference>
<feature type="binding site" evidence="8">
    <location>
        <position position="17"/>
    </location>
    <ligand>
        <name>Mg(2+)</name>
        <dbReference type="ChEBI" id="CHEBI:18420"/>
    </ligand>
</feature>
<feature type="binding site" evidence="8">
    <location>
        <position position="116"/>
    </location>
    <ligand>
        <name>Mg(2+)</name>
        <dbReference type="ChEBI" id="CHEBI:18420"/>
    </ligand>
</feature>
<accession>A0A088MY72</accession>
<dbReference type="PANTHER" id="PTHR43210:SF5">
    <property type="entry name" value="DETHIOBIOTIN SYNTHETASE"/>
    <property type="match status" value="1"/>
</dbReference>
<dbReference type="eggNOG" id="COG0132">
    <property type="taxonomic scope" value="Bacteria"/>
</dbReference>
<keyword evidence="2 8" id="KW-0436">Ligase</keyword>
<dbReference type="PIRSF" id="PIRSF006755">
    <property type="entry name" value="DTB_synth"/>
    <property type="match status" value="1"/>
</dbReference>
<evidence type="ECO:0000256" key="8">
    <source>
        <dbReference type="HAMAP-Rule" id="MF_00336"/>
    </source>
</evidence>
<comment type="catalytic activity">
    <reaction evidence="8">
        <text>(7R,8S)-7,8-diammoniononanoate + CO2 + ATP = (4R,5S)-dethiobiotin + ADP + phosphate + 3 H(+)</text>
        <dbReference type="Rhea" id="RHEA:15805"/>
        <dbReference type="ChEBI" id="CHEBI:15378"/>
        <dbReference type="ChEBI" id="CHEBI:16526"/>
        <dbReference type="ChEBI" id="CHEBI:30616"/>
        <dbReference type="ChEBI" id="CHEBI:43474"/>
        <dbReference type="ChEBI" id="CHEBI:149469"/>
        <dbReference type="ChEBI" id="CHEBI:149473"/>
        <dbReference type="ChEBI" id="CHEBI:456216"/>
        <dbReference type="EC" id="6.3.3.3"/>
    </reaction>
</comment>
<gene>
    <name evidence="8" type="primary">bioD</name>
    <name evidence="9" type="ORF">IM45_564</name>
</gene>
<dbReference type="GO" id="GO:0005829">
    <property type="term" value="C:cytosol"/>
    <property type="evidence" value="ECO:0007669"/>
    <property type="project" value="TreeGrafter"/>
</dbReference>
<evidence type="ECO:0000313" key="10">
    <source>
        <dbReference type="Proteomes" id="UP000067325"/>
    </source>
</evidence>
<dbReference type="FunFam" id="3.40.50.300:FF:000292">
    <property type="entry name" value="ATP-dependent dethiobiotin synthetase BioD"/>
    <property type="match status" value="1"/>
</dbReference>
<evidence type="ECO:0000256" key="1">
    <source>
        <dbReference type="ARBA" id="ARBA00022490"/>
    </source>
</evidence>
<feature type="active site" evidence="8">
    <location>
        <position position="38"/>
    </location>
</feature>
<evidence type="ECO:0000256" key="6">
    <source>
        <dbReference type="ARBA" id="ARBA00022840"/>
    </source>
</evidence>
<evidence type="ECO:0000256" key="5">
    <source>
        <dbReference type="ARBA" id="ARBA00022756"/>
    </source>
</evidence>
<feature type="binding site" evidence="8">
    <location>
        <begin position="116"/>
        <end position="119"/>
    </location>
    <ligand>
        <name>ATP</name>
        <dbReference type="ChEBI" id="CHEBI:30616"/>
    </ligand>
</feature>
<evidence type="ECO:0000313" key="9">
    <source>
        <dbReference type="EMBL" id="AIN47159.1"/>
    </source>
</evidence>
<keyword evidence="7 8" id="KW-0460">Magnesium</keyword>
<protein>
    <recommendedName>
        <fullName evidence="8">ATP-dependent dethiobiotin synthetase BioD</fullName>
        <ecNumber evidence="8">6.3.3.3</ecNumber>
    </recommendedName>
    <alternativeName>
        <fullName evidence="8">DTB synthetase</fullName>
        <shortName evidence="8">DTBS</shortName>
    </alternativeName>
    <alternativeName>
        <fullName evidence="8">Dethiobiotin synthase</fullName>
    </alternativeName>
</protein>
<dbReference type="CDD" id="cd03109">
    <property type="entry name" value="DTBS"/>
    <property type="match status" value="1"/>
</dbReference>
<dbReference type="EC" id="6.3.3.3" evidence="8"/>
<feature type="binding site" evidence="8">
    <location>
        <begin position="205"/>
        <end position="207"/>
    </location>
    <ligand>
        <name>ATP</name>
        <dbReference type="ChEBI" id="CHEBI:30616"/>
    </ligand>
</feature>
<keyword evidence="4 8" id="KW-0547">Nucleotide-binding</keyword>
<comment type="subcellular location">
    <subcellularLocation>
        <location evidence="8">Cytoplasm</location>
    </subcellularLocation>
</comment>
<dbReference type="SUPFAM" id="SSF52540">
    <property type="entry name" value="P-loop containing nucleoside triphosphate hydrolases"/>
    <property type="match status" value="1"/>
</dbReference>
<dbReference type="InterPro" id="IPR027417">
    <property type="entry name" value="P-loop_NTPase"/>
</dbReference>
<comment type="similarity">
    <text evidence="8">Belongs to the dethiobiotin synthetase family.</text>
</comment>
<dbReference type="AlphaFoldDB" id="A0A088MY72"/>
<keyword evidence="1 8" id="KW-0963">Cytoplasm</keyword>
<feature type="binding site" evidence="8">
    <location>
        <begin position="13"/>
        <end position="18"/>
    </location>
    <ligand>
        <name>ATP</name>
        <dbReference type="ChEBI" id="CHEBI:30616"/>
    </ligand>
</feature>
<evidence type="ECO:0000256" key="7">
    <source>
        <dbReference type="ARBA" id="ARBA00022842"/>
    </source>
</evidence>
<dbReference type="KEGG" id="bcib:IM45_564"/>
<keyword evidence="5 8" id="KW-0093">Biotin biosynthesis</keyword>
<dbReference type="InterPro" id="IPR004472">
    <property type="entry name" value="DTB_synth_BioD"/>
</dbReference>
<name>A0A088MY72_9GAMM</name>
<reference evidence="9 10" key="1">
    <citation type="journal article" date="2014" name="MBio">
        <title>Differential genome evolution between companion symbionts in an insect-bacterial symbiosis.</title>
        <authorList>
            <person name="Bennett G.M."/>
            <person name="McCutcheon J.P."/>
            <person name="MacDonald B.R."/>
            <person name="Romanovicz D."/>
            <person name="Moran N.A."/>
        </authorList>
    </citation>
    <scope>NUCLEOTIDE SEQUENCE [LARGE SCALE GENOMIC DNA]</scope>
    <source>
        <strain evidence="9 10">BGSS</strain>
    </source>
</reference>
<dbReference type="Gene3D" id="3.40.50.300">
    <property type="entry name" value="P-loop containing nucleotide triphosphate hydrolases"/>
    <property type="match status" value="1"/>
</dbReference>
<dbReference type="RefSeq" id="WP_038499528.1">
    <property type="nucleotide sequence ID" value="NZ_CP008985.1"/>
</dbReference>
<feature type="binding site" evidence="8">
    <location>
        <position position="55"/>
    </location>
    <ligand>
        <name>Mg(2+)</name>
        <dbReference type="ChEBI" id="CHEBI:18420"/>
    </ligand>
</feature>
<keyword evidence="6 8" id="KW-0067">ATP-binding</keyword>
<dbReference type="GO" id="GO:0042803">
    <property type="term" value="F:protein homodimerization activity"/>
    <property type="evidence" value="ECO:0007669"/>
    <property type="project" value="UniProtKB-ARBA"/>
</dbReference>
<dbReference type="Proteomes" id="UP000067325">
    <property type="component" value="Chromosome"/>
</dbReference>
<evidence type="ECO:0000256" key="2">
    <source>
        <dbReference type="ARBA" id="ARBA00022598"/>
    </source>
</evidence>